<feature type="transmembrane region" description="Helical" evidence="1">
    <location>
        <begin position="6"/>
        <end position="35"/>
    </location>
</feature>
<organism evidence="2 3">
    <name type="scientific">Pyrobaculum aerophilum</name>
    <dbReference type="NCBI Taxonomy" id="13773"/>
    <lineage>
        <taxon>Archaea</taxon>
        <taxon>Thermoproteota</taxon>
        <taxon>Thermoprotei</taxon>
        <taxon>Thermoproteales</taxon>
        <taxon>Thermoproteaceae</taxon>
        <taxon>Pyrobaculum</taxon>
    </lineage>
</organism>
<reference evidence="2" key="1">
    <citation type="journal article" date="2020" name="bioRxiv">
        <title>A rank-normalized archaeal taxonomy based on genome phylogeny resolves widespread incomplete and uneven classifications.</title>
        <authorList>
            <person name="Rinke C."/>
            <person name="Chuvochina M."/>
            <person name="Mussig A.J."/>
            <person name="Chaumeil P.-A."/>
            <person name="Waite D.W."/>
            <person name="Whitman W.B."/>
            <person name="Parks D.H."/>
            <person name="Hugenholtz P."/>
        </authorList>
    </citation>
    <scope>NUCLEOTIDE SEQUENCE</scope>
    <source>
        <strain evidence="2">UBA8839</strain>
    </source>
</reference>
<dbReference type="OMA" id="FIHMATV"/>
<dbReference type="EMBL" id="DUJP01000038">
    <property type="protein sequence ID" value="HII48228.1"/>
    <property type="molecule type" value="Genomic_DNA"/>
</dbReference>
<evidence type="ECO:0000313" key="2">
    <source>
        <dbReference type="EMBL" id="HII48228.1"/>
    </source>
</evidence>
<proteinExistence type="predicted"/>
<name>A0A832SJC7_9CREN</name>
<dbReference type="RefSeq" id="WP_011007473.1">
    <property type="nucleotide sequence ID" value="NZ_DAIOPL010000018.1"/>
</dbReference>
<keyword evidence="1" id="KW-0812">Transmembrane</keyword>
<keyword evidence="1" id="KW-1133">Transmembrane helix</keyword>
<comment type="caution">
    <text evidence="2">The sequence shown here is derived from an EMBL/GenBank/DDBJ whole genome shotgun (WGS) entry which is preliminary data.</text>
</comment>
<evidence type="ECO:0000256" key="1">
    <source>
        <dbReference type="SAM" id="Phobius"/>
    </source>
</evidence>
<dbReference type="GeneID" id="59369469"/>
<protein>
    <submittedName>
        <fullName evidence="2">Uncharacterized protein</fullName>
    </submittedName>
</protein>
<gene>
    <name evidence="2" type="ORF">HA333_12545</name>
</gene>
<dbReference type="Proteomes" id="UP000651120">
    <property type="component" value="Unassembled WGS sequence"/>
</dbReference>
<keyword evidence="1" id="KW-0472">Membrane</keyword>
<dbReference type="OrthoDB" id="379513at2157"/>
<evidence type="ECO:0000313" key="3">
    <source>
        <dbReference type="Proteomes" id="UP000651120"/>
    </source>
</evidence>
<accession>A0A832SJC7</accession>
<dbReference type="AlphaFoldDB" id="A0A832SJC7"/>
<sequence>MFVYMVVVYGAFVLVMGIIGSEPELVALGLAMMFIGNLHRLGKITIKTRRRVVEIK</sequence>